<feature type="region of interest" description="Disordered" evidence="1">
    <location>
        <begin position="66"/>
        <end position="111"/>
    </location>
</feature>
<sequence>MLRSPIHSTIRSQEIPVNKVMPAPHKKSNTSVVPRMFKVGSAKLVNTSPITPPDEKYQMSSKLMSARPQLVNSTMVRPRSRVPQRVKSISSPSSRLRNSTHAANAVIKGNG</sequence>
<dbReference type="EMBL" id="CWQY01000024">
    <property type="protein sequence ID" value="CSD04931.1"/>
    <property type="molecule type" value="Genomic_DNA"/>
</dbReference>
<reference evidence="2 3" key="1">
    <citation type="submission" date="2015-07" db="EMBL/GenBank/DDBJ databases">
        <authorList>
            <consortium name="Pathogen Informatics"/>
        </authorList>
    </citation>
    <scope>NUCLEOTIDE SEQUENCE [LARGE SCALE GENOMIC DNA]</scope>
    <source>
        <strain evidence="2 3">A316</strain>
    </source>
</reference>
<name>A0A656AB00_VIBCL</name>
<accession>A0A656AB00</accession>
<dbReference type="Proteomes" id="UP000041770">
    <property type="component" value="Unassembled WGS sequence"/>
</dbReference>
<evidence type="ECO:0000313" key="3">
    <source>
        <dbReference type="Proteomes" id="UP000041770"/>
    </source>
</evidence>
<evidence type="ECO:0000256" key="1">
    <source>
        <dbReference type="SAM" id="MobiDB-lite"/>
    </source>
</evidence>
<feature type="compositionally biased region" description="Low complexity" evidence="1">
    <location>
        <begin position="85"/>
        <end position="99"/>
    </location>
</feature>
<protein>
    <submittedName>
        <fullName evidence="2">Uncharacterized protein</fullName>
    </submittedName>
</protein>
<organism evidence="2 3">
    <name type="scientific">Vibrio cholerae</name>
    <dbReference type="NCBI Taxonomy" id="666"/>
    <lineage>
        <taxon>Bacteria</taxon>
        <taxon>Pseudomonadati</taxon>
        <taxon>Pseudomonadota</taxon>
        <taxon>Gammaproteobacteria</taxon>
        <taxon>Vibrionales</taxon>
        <taxon>Vibrionaceae</taxon>
        <taxon>Vibrio</taxon>
    </lineage>
</organism>
<proteinExistence type="predicted"/>
<gene>
    <name evidence="2" type="ORF">ERS013200_03005</name>
</gene>
<evidence type="ECO:0000313" key="2">
    <source>
        <dbReference type="EMBL" id="CSD04931.1"/>
    </source>
</evidence>
<dbReference type="AlphaFoldDB" id="A0A656AB00"/>